<dbReference type="InterPro" id="IPR036390">
    <property type="entry name" value="WH_DNA-bd_sf"/>
</dbReference>
<dbReference type="InterPro" id="IPR005119">
    <property type="entry name" value="LysR_subst-bd"/>
</dbReference>
<dbReference type="RefSeq" id="WP_127199572.1">
    <property type="nucleotide sequence ID" value="NZ_RZNX01000004.1"/>
</dbReference>
<evidence type="ECO:0000256" key="4">
    <source>
        <dbReference type="ARBA" id="ARBA00023163"/>
    </source>
</evidence>
<dbReference type="InterPro" id="IPR036388">
    <property type="entry name" value="WH-like_DNA-bd_sf"/>
</dbReference>
<gene>
    <name evidence="6" type="ORF">EJP77_12525</name>
</gene>
<evidence type="ECO:0000259" key="5">
    <source>
        <dbReference type="PROSITE" id="PS50931"/>
    </source>
</evidence>
<dbReference type="SUPFAM" id="SSF46785">
    <property type="entry name" value="Winged helix' DNA-binding domain"/>
    <property type="match status" value="1"/>
</dbReference>
<dbReference type="CDD" id="cd05466">
    <property type="entry name" value="PBP2_LTTR_substrate"/>
    <property type="match status" value="1"/>
</dbReference>
<dbReference type="GO" id="GO:0003700">
    <property type="term" value="F:DNA-binding transcription factor activity"/>
    <property type="evidence" value="ECO:0007669"/>
    <property type="project" value="InterPro"/>
</dbReference>
<dbReference type="Proteomes" id="UP000272464">
    <property type="component" value="Unassembled WGS sequence"/>
</dbReference>
<dbReference type="Pfam" id="PF03466">
    <property type="entry name" value="LysR_substrate"/>
    <property type="match status" value="1"/>
</dbReference>
<dbReference type="PROSITE" id="PS50931">
    <property type="entry name" value="HTH_LYSR"/>
    <property type="match status" value="1"/>
</dbReference>
<dbReference type="PANTHER" id="PTHR30126">
    <property type="entry name" value="HTH-TYPE TRANSCRIPTIONAL REGULATOR"/>
    <property type="match status" value="1"/>
</dbReference>
<keyword evidence="3" id="KW-0238">DNA-binding</keyword>
<dbReference type="Gene3D" id="3.40.190.290">
    <property type="match status" value="1"/>
</dbReference>
<dbReference type="SUPFAM" id="SSF53850">
    <property type="entry name" value="Periplasmic binding protein-like II"/>
    <property type="match status" value="1"/>
</dbReference>
<evidence type="ECO:0000256" key="2">
    <source>
        <dbReference type="ARBA" id="ARBA00023015"/>
    </source>
</evidence>
<accession>A0A433X9C2</accession>
<organism evidence="6 7">
    <name type="scientific">Paenibacillus zeisoli</name>
    <dbReference type="NCBI Taxonomy" id="2496267"/>
    <lineage>
        <taxon>Bacteria</taxon>
        <taxon>Bacillati</taxon>
        <taxon>Bacillota</taxon>
        <taxon>Bacilli</taxon>
        <taxon>Bacillales</taxon>
        <taxon>Paenibacillaceae</taxon>
        <taxon>Paenibacillus</taxon>
    </lineage>
</organism>
<keyword evidence="2" id="KW-0805">Transcription regulation</keyword>
<dbReference type="Gene3D" id="1.10.10.10">
    <property type="entry name" value="Winged helix-like DNA-binding domain superfamily/Winged helix DNA-binding domain"/>
    <property type="match status" value="1"/>
</dbReference>
<comment type="caution">
    <text evidence="6">The sequence shown here is derived from an EMBL/GenBank/DDBJ whole genome shotgun (WGS) entry which is preliminary data.</text>
</comment>
<comment type="similarity">
    <text evidence="1">Belongs to the LysR transcriptional regulatory family.</text>
</comment>
<evidence type="ECO:0000256" key="1">
    <source>
        <dbReference type="ARBA" id="ARBA00009437"/>
    </source>
</evidence>
<dbReference type="AlphaFoldDB" id="A0A433X9C2"/>
<feature type="domain" description="HTH lysR-type" evidence="5">
    <location>
        <begin position="1"/>
        <end position="58"/>
    </location>
</feature>
<dbReference type="EMBL" id="RZNX01000004">
    <property type="protein sequence ID" value="RUT30640.1"/>
    <property type="molecule type" value="Genomic_DNA"/>
</dbReference>
<dbReference type="GO" id="GO:0000976">
    <property type="term" value="F:transcription cis-regulatory region binding"/>
    <property type="evidence" value="ECO:0007669"/>
    <property type="project" value="TreeGrafter"/>
</dbReference>
<dbReference type="PANTHER" id="PTHR30126:SF39">
    <property type="entry name" value="HTH-TYPE TRANSCRIPTIONAL REGULATOR CYSL"/>
    <property type="match status" value="1"/>
</dbReference>
<evidence type="ECO:0000256" key="3">
    <source>
        <dbReference type="ARBA" id="ARBA00023125"/>
    </source>
</evidence>
<protein>
    <submittedName>
        <fullName evidence="6">LysR family transcriptional regulator</fullName>
    </submittedName>
</protein>
<dbReference type="Pfam" id="PF00126">
    <property type="entry name" value="HTH_1"/>
    <property type="match status" value="1"/>
</dbReference>
<sequence length="297" mass="33062">MNIVKLKIVVLIDKYKKISDVAGVLGLKQPTVTFHMKSLEEELGTAIFDTRRGRVILTEAGKALLYYAQRITSLTDEAINIVADFDTLERGTLRIGAGLMPGNYYLPTVAGRFMRQFPGIHLDIKIRADEDIVRMLQQADIDLAVMHTNQPFNEDNLECEVLEEDEIVLIYPAEHSFAALKKIDVNQIAQERFIQHAAGSFIRGFSERWAAANQVNLWNSAGMDSPEAVKLAVQSRAGISFYTKRGLLLMDDPSSAGVRTAPLPGNTVPDPQITLIYRKDRPVTAAGREFAAFLRSI</sequence>
<evidence type="ECO:0000313" key="7">
    <source>
        <dbReference type="Proteomes" id="UP000272464"/>
    </source>
</evidence>
<evidence type="ECO:0000313" key="6">
    <source>
        <dbReference type="EMBL" id="RUT30640.1"/>
    </source>
</evidence>
<keyword evidence="4" id="KW-0804">Transcription</keyword>
<proteinExistence type="inferred from homology"/>
<keyword evidence="7" id="KW-1185">Reference proteome</keyword>
<name>A0A433X9C2_9BACL</name>
<dbReference type="InterPro" id="IPR000847">
    <property type="entry name" value="LysR_HTH_N"/>
</dbReference>
<reference evidence="6 7" key="1">
    <citation type="submission" date="2018-12" db="EMBL/GenBank/DDBJ databases">
        <authorList>
            <person name="Sun L."/>
            <person name="Chen Z."/>
        </authorList>
    </citation>
    <scope>NUCLEOTIDE SEQUENCE [LARGE SCALE GENOMIC DNA]</scope>
    <source>
        <strain evidence="6 7">3-5-3</strain>
    </source>
</reference>
<dbReference type="OrthoDB" id="9785745at2"/>